<evidence type="ECO:0000313" key="7">
    <source>
        <dbReference type="EMBL" id="MFC5454470.1"/>
    </source>
</evidence>
<keyword evidence="3 4" id="KW-0560">Oxidoreductase</keyword>
<protein>
    <recommendedName>
        <fullName evidence="4">Glutathione peroxidase</fullName>
    </recommendedName>
</protein>
<dbReference type="CDD" id="cd00340">
    <property type="entry name" value="GSH_Peroxidase"/>
    <property type="match status" value="1"/>
</dbReference>
<keyword evidence="5" id="KW-0732">Signal</keyword>
<gene>
    <name evidence="7" type="ORF">ACFQDI_06340</name>
</gene>
<dbReference type="InterPro" id="IPR036249">
    <property type="entry name" value="Thioredoxin-like_sf"/>
</dbReference>
<organism evidence="7 8">
    <name type="scientific">Prosthecobacter fluviatilis</name>
    <dbReference type="NCBI Taxonomy" id="445931"/>
    <lineage>
        <taxon>Bacteria</taxon>
        <taxon>Pseudomonadati</taxon>
        <taxon>Verrucomicrobiota</taxon>
        <taxon>Verrucomicrobiia</taxon>
        <taxon>Verrucomicrobiales</taxon>
        <taxon>Verrucomicrobiaceae</taxon>
        <taxon>Prosthecobacter</taxon>
    </lineage>
</organism>
<dbReference type="PRINTS" id="PR01011">
    <property type="entry name" value="GLUTPROXDASE"/>
</dbReference>
<dbReference type="Gene3D" id="3.40.30.10">
    <property type="entry name" value="Glutaredoxin"/>
    <property type="match status" value="1"/>
</dbReference>
<feature type="chain" id="PRO_5046046077" description="Glutathione peroxidase" evidence="5">
    <location>
        <begin position="17"/>
        <end position="174"/>
    </location>
</feature>
<feature type="signal peptide" evidence="5">
    <location>
        <begin position="1"/>
        <end position="16"/>
    </location>
</feature>
<dbReference type="InterPro" id="IPR029759">
    <property type="entry name" value="GPX_AS"/>
</dbReference>
<dbReference type="PROSITE" id="PS51352">
    <property type="entry name" value="THIOREDOXIN_2"/>
    <property type="match status" value="1"/>
</dbReference>
<comment type="similarity">
    <text evidence="1 4">Belongs to the glutathione peroxidase family.</text>
</comment>
<dbReference type="InterPro" id="IPR000889">
    <property type="entry name" value="Glutathione_peroxidase"/>
</dbReference>
<dbReference type="RefSeq" id="WP_377164584.1">
    <property type="nucleotide sequence ID" value="NZ_JBHSMQ010000002.1"/>
</dbReference>
<evidence type="ECO:0000313" key="8">
    <source>
        <dbReference type="Proteomes" id="UP001596052"/>
    </source>
</evidence>
<feature type="domain" description="Thioredoxin" evidence="6">
    <location>
        <begin position="15"/>
        <end position="174"/>
    </location>
</feature>
<evidence type="ECO:0000259" key="6">
    <source>
        <dbReference type="PROSITE" id="PS51352"/>
    </source>
</evidence>
<dbReference type="EMBL" id="JBHSMQ010000002">
    <property type="protein sequence ID" value="MFC5454470.1"/>
    <property type="molecule type" value="Genomic_DNA"/>
</dbReference>
<dbReference type="Proteomes" id="UP001596052">
    <property type="component" value="Unassembled WGS sequence"/>
</dbReference>
<dbReference type="GO" id="GO:0004601">
    <property type="term" value="F:peroxidase activity"/>
    <property type="evidence" value="ECO:0007669"/>
    <property type="project" value="UniProtKB-KW"/>
</dbReference>
<evidence type="ECO:0000256" key="2">
    <source>
        <dbReference type="ARBA" id="ARBA00022559"/>
    </source>
</evidence>
<evidence type="ECO:0000256" key="3">
    <source>
        <dbReference type="ARBA" id="ARBA00023002"/>
    </source>
</evidence>
<evidence type="ECO:0000256" key="4">
    <source>
        <dbReference type="RuleBase" id="RU000499"/>
    </source>
</evidence>
<evidence type="ECO:0000256" key="5">
    <source>
        <dbReference type="SAM" id="SignalP"/>
    </source>
</evidence>
<dbReference type="PANTHER" id="PTHR11592:SF40">
    <property type="entry name" value="THIOREDOXIN_GLUTATHIONE PEROXIDASE BTUE"/>
    <property type="match status" value="1"/>
</dbReference>
<sequence>MKSLLLSLLMTSIAVAADTNVQDIRVKDIDGKDTTLKTYAGKVLLVVNVASECGYTPQYAGLEALYEKMKDKGLVVLGFPCNDFGGQEPGVESAIKAFCTENYKVTFPMFSKVAIKGDAKHPLYAALQSAVGGEVGWNFEKFLIGKDGKVLQRFTSDVEPESPELKAAIEAALK</sequence>
<accession>A0ABW0KLX6</accession>
<name>A0ABW0KLX6_9BACT</name>
<proteinExistence type="inferred from homology"/>
<dbReference type="Pfam" id="PF00255">
    <property type="entry name" value="GSHPx"/>
    <property type="match status" value="1"/>
</dbReference>
<dbReference type="PANTHER" id="PTHR11592">
    <property type="entry name" value="GLUTATHIONE PEROXIDASE"/>
    <property type="match status" value="1"/>
</dbReference>
<dbReference type="SUPFAM" id="SSF52833">
    <property type="entry name" value="Thioredoxin-like"/>
    <property type="match status" value="1"/>
</dbReference>
<comment type="caution">
    <text evidence="7">The sequence shown here is derived from an EMBL/GenBank/DDBJ whole genome shotgun (WGS) entry which is preliminary data.</text>
</comment>
<dbReference type="PIRSF" id="PIRSF000303">
    <property type="entry name" value="Glutathion_perox"/>
    <property type="match status" value="1"/>
</dbReference>
<dbReference type="PROSITE" id="PS51355">
    <property type="entry name" value="GLUTATHIONE_PEROXID_3"/>
    <property type="match status" value="1"/>
</dbReference>
<evidence type="ECO:0000256" key="1">
    <source>
        <dbReference type="ARBA" id="ARBA00006926"/>
    </source>
</evidence>
<keyword evidence="2 4" id="KW-0575">Peroxidase</keyword>
<dbReference type="PROSITE" id="PS00460">
    <property type="entry name" value="GLUTATHIONE_PEROXID_1"/>
    <property type="match status" value="1"/>
</dbReference>
<keyword evidence="8" id="KW-1185">Reference proteome</keyword>
<dbReference type="InterPro" id="IPR013766">
    <property type="entry name" value="Thioredoxin_domain"/>
</dbReference>
<reference evidence="8" key="1">
    <citation type="journal article" date="2019" name="Int. J. Syst. Evol. Microbiol.">
        <title>The Global Catalogue of Microorganisms (GCM) 10K type strain sequencing project: providing services to taxonomists for standard genome sequencing and annotation.</title>
        <authorList>
            <consortium name="The Broad Institute Genomics Platform"/>
            <consortium name="The Broad Institute Genome Sequencing Center for Infectious Disease"/>
            <person name="Wu L."/>
            <person name="Ma J."/>
        </authorList>
    </citation>
    <scope>NUCLEOTIDE SEQUENCE [LARGE SCALE GENOMIC DNA]</scope>
    <source>
        <strain evidence="8">CGMCC 4.1469</strain>
    </source>
</reference>